<dbReference type="InterPro" id="IPR039041">
    <property type="entry name" value="Nav/unc-53"/>
</dbReference>
<evidence type="ECO:0000256" key="1">
    <source>
        <dbReference type="SAM" id="MobiDB-lite"/>
    </source>
</evidence>
<name>A0A8K0P5A3_LADFU</name>
<dbReference type="Proteomes" id="UP000792457">
    <property type="component" value="Unassembled WGS sequence"/>
</dbReference>
<dbReference type="InterPro" id="IPR036872">
    <property type="entry name" value="CH_dom_sf"/>
</dbReference>
<sequence length="308" mass="32968">MDTLKRLTELLSDAAHNFQDSFLNVDNIRSCLSVAYALGVSTDCNGCAVTASEIREGNLKAILALFFALSRHKQQQKHAHLQGQQQQQLQQFQQQSPLSQRSLQRLHQSAAPVGNTTAAVSQHVIVVPGTAGGGATPGSSGGGANFGGPQGLTEEGIMPNSFSISLNIRNPIHLAKVENSSEFPSKPDKFLNLYAPQVLSPPSFQHTVLETIPPFTVGSDLHRDSPNASLSSSVYSATISMRSPLFRAKHGNNKMTRRIAARSSSGVIGRTYRPAPPVRFSGSVCSGTRHDGLLLFTADQGRKLEGNG</sequence>
<dbReference type="PANTHER" id="PTHR12784:SF28">
    <property type="entry name" value="PROTEIN SICKIE"/>
    <property type="match status" value="1"/>
</dbReference>
<gene>
    <name evidence="2" type="ORF">J437_LFUL011878</name>
</gene>
<reference evidence="2" key="1">
    <citation type="submission" date="2013-04" db="EMBL/GenBank/DDBJ databases">
        <authorList>
            <person name="Qu J."/>
            <person name="Murali S.C."/>
            <person name="Bandaranaike D."/>
            <person name="Bellair M."/>
            <person name="Blankenburg K."/>
            <person name="Chao H."/>
            <person name="Dinh H."/>
            <person name="Doddapaneni H."/>
            <person name="Downs B."/>
            <person name="Dugan-Rocha S."/>
            <person name="Elkadiri S."/>
            <person name="Gnanaolivu R.D."/>
            <person name="Hernandez B."/>
            <person name="Javaid M."/>
            <person name="Jayaseelan J.C."/>
            <person name="Lee S."/>
            <person name="Li M."/>
            <person name="Ming W."/>
            <person name="Munidasa M."/>
            <person name="Muniz J."/>
            <person name="Nguyen L."/>
            <person name="Ongeri F."/>
            <person name="Osuji N."/>
            <person name="Pu L.-L."/>
            <person name="Puazo M."/>
            <person name="Qu C."/>
            <person name="Quiroz J."/>
            <person name="Raj R."/>
            <person name="Weissenberger G."/>
            <person name="Xin Y."/>
            <person name="Zou X."/>
            <person name="Han Y."/>
            <person name="Richards S."/>
            <person name="Worley K."/>
            <person name="Muzny D."/>
            <person name="Gibbs R."/>
        </authorList>
    </citation>
    <scope>NUCLEOTIDE SEQUENCE</scope>
    <source>
        <strain evidence="2">Sampled in the wild</strain>
    </source>
</reference>
<dbReference type="OrthoDB" id="2161974at2759"/>
<organism evidence="2 3">
    <name type="scientific">Ladona fulva</name>
    <name type="common">Scarce chaser dragonfly</name>
    <name type="synonym">Libellula fulva</name>
    <dbReference type="NCBI Taxonomy" id="123851"/>
    <lineage>
        <taxon>Eukaryota</taxon>
        <taxon>Metazoa</taxon>
        <taxon>Ecdysozoa</taxon>
        <taxon>Arthropoda</taxon>
        <taxon>Hexapoda</taxon>
        <taxon>Insecta</taxon>
        <taxon>Pterygota</taxon>
        <taxon>Palaeoptera</taxon>
        <taxon>Odonata</taxon>
        <taxon>Epiprocta</taxon>
        <taxon>Anisoptera</taxon>
        <taxon>Libelluloidea</taxon>
        <taxon>Libellulidae</taxon>
        <taxon>Ladona</taxon>
    </lineage>
</organism>
<evidence type="ECO:0000313" key="3">
    <source>
        <dbReference type="Proteomes" id="UP000792457"/>
    </source>
</evidence>
<dbReference type="Gene3D" id="1.10.418.10">
    <property type="entry name" value="Calponin-like domain"/>
    <property type="match status" value="1"/>
</dbReference>
<dbReference type="GO" id="GO:0022008">
    <property type="term" value="P:neurogenesis"/>
    <property type="evidence" value="ECO:0007669"/>
    <property type="project" value="InterPro"/>
</dbReference>
<feature type="region of interest" description="Disordered" evidence="1">
    <location>
        <begin position="77"/>
        <end position="110"/>
    </location>
</feature>
<keyword evidence="3" id="KW-1185">Reference proteome</keyword>
<comment type="caution">
    <text evidence="2">The sequence shown here is derived from an EMBL/GenBank/DDBJ whole genome shotgun (WGS) entry which is preliminary data.</text>
</comment>
<dbReference type="PANTHER" id="PTHR12784">
    <property type="entry name" value="STEERIN"/>
    <property type="match status" value="1"/>
</dbReference>
<dbReference type="AlphaFoldDB" id="A0A8K0P5A3"/>
<reference evidence="2" key="2">
    <citation type="submission" date="2017-10" db="EMBL/GenBank/DDBJ databases">
        <title>Ladona fulva Genome sequencing and assembly.</title>
        <authorList>
            <person name="Murali S."/>
            <person name="Richards S."/>
            <person name="Bandaranaike D."/>
            <person name="Bellair M."/>
            <person name="Blankenburg K."/>
            <person name="Chao H."/>
            <person name="Dinh H."/>
            <person name="Doddapaneni H."/>
            <person name="Dugan-Rocha S."/>
            <person name="Elkadiri S."/>
            <person name="Gnanaolivu R."/>
            <person name="Hernandez B."/>
            <person name="Skinner E."/>
            <person name="Javaid M."/>
            <person name="Lee S."/>
            <person name="Li M."/>
            <person name="Ming W."/>
            <person name="Munidasa M."/>
            <person name="Muniz J."/>
            <person name="Nguyen L."/>
            <person name="Hughes D."/>
            <person name="Osuji N."/>
            <person name="Pu L.-L."/>
            <person name="Puazo M."/>
            <person name="Qu C."/>
            <person name="Quiroz J."/>
            <person name="Raj R."/>
            <person name="Weissenberger G."/>
            <person name="Xin Y."/>
            <person name="Zou X."/>
            <person name="Han Y."/>
            <person name="Worley K."/>
            <person name="Muzny D."/>
            <person name="Gibbs R."/>
        </authorList>
    </citation>
    <scope>NUCLEOTIDE SEQUENCE</scope>
    <source>
        <strain evidence="2">Sampled in the wild</strain>
    </source>
</reference>
<proteinExistence type="predicted"/>
<evidence type="ECO:0000313" key="2">
    <source>
        <dbReference type="EMBL" id="KAG8231424.1"/>
    </source>
</evidence>
<dbReference type="EMBL" id="KZ308556">
    <property type="protein sequence ID" value="KAG8231424.1"/>
    <property type="molecule type" value="Genomic_DNA"/>
</dbReference>
<accession>A0A8K0P5A3</accession>
<protein>
    <submittedName>
        <fullName evidence="2">Uncharacterized protein</fullName>
    </submittedName>
</protein>
<feature type="compositionally biased region" description="Low complexity" evidence="1">
    <location>
        <begin position="81"/>
        <end position="109"/>
    </location>
</feature>
<dbReference type="SUPFAM" id="SSF47576">
    <property type="entry name" value="Calponin-homology domain, CH-domain"/>
    <property type="match status" value="1"/>
</dbReference>